<keyword evidence="4" id="KW-1133">Transmembrane helix</keyword>
<feature type="transmembrane region" description="Helical" evidence="4">
    <location>
        <begin position="77"/>
        <end position="100"/>
    </location>
</feature>
<keyword evidence="2" id="KW-0238">DNA-binding</keyword>
<keyword evidence="4" id="KW-0472">Membrane</keyword>
<evidence type="ECO:0000256" key="4">
    <source>
        <dbReference type="SAM" id="Phobius"/>
    </source>
</evidence>
<keyword evidence="7" id="KW-1185">Reference proteome</keyword>
<dbReference type="InterPro" id="IPR018060">
    <property type="entry name" value="HTH_AraC"/>
</dbReference>
<feature type="transmembrane region" description="Helical" evidence="4">
    <location>
        <begin position="112"/>
        <end position="130"/>
    </location>
</feature>
<dbReference type="PROSITE" id="PS01124">
    <property type="entry name" value="HTH_ARAC_FAMILY_2"/>
    <property type="match status" value="1"/>
</dbReference>
<evidence type="ECO:0000256" key="2">
    <source>
        <dbReference type="ARBA" id="ARBA00023125"/>
    </source>
</evidence>
<dbReference type="PANTHER" id="PTHR43280:SF29">
    <property type="entry name" value="ARAC-FAMILY TRANSCRIPTIONAL REGULATOR"/>
    <property type="match status" value="1"/>
</dbReference>
<sequence length="394" mass="43671">MSDPFKIPLFNLHDLIVITTAIAAVLMLVMLAVSPTKNARANHCLTVFFGCLLAHSACIILMWNAQIAPKLNTFSAAIVVTTCLANLLKGPSLLLYVTAITQAGFSFNRKQLIHLVPAIAVVTLMLALNIQLDDLKGITQTQHQRLIHDMWLLMKGLPAVYALACIPIALSTSHLMQSFYSSDSEMGKNWLSLLCIGYAAYWGLTFFSQLFGNTLTKLWLDNGSMADILGIASNYLAFGLLLTLFSYSVSLTQQQLGRALTAAKPKSAAKTTPLKVDSLANTIESCMKNEKLFLQSNLTAEQFAEHVGHATRDISTVLNQHFGKNFFEFINTYRVEEAQRLLISPEHIDTSITDILYMAGFNSKSAFQRFFKRITEMSPSEYRALHKKNSSVSD</sequence>
<feature type="transmembrane region" description="Helical" evidence="4">
    <location>
        <begin position="150"/>
        <end position="170"/>
    </location>
</feature>
<dbReference type="InterPro" id="IPR009057">
    <property type="entry name" value="Homeodomain-like_sf"/>
</dbReference>
<dbReference type="PROSITE" id="PS00041">
    <property type="entry name" value="HTH_ARAC_FAMILY_1"/>
    <property type="match status" value="1"/>
</dbReference>
<dbReference type="Pfam" id="PF12833">
    <property type="entry name" value="HTH_18"/>
    <property type="match status" value="1"/>
</dbReference>
<dbReference type="GO" id="GO:0043565">
    <property type="term" value="F:sequence-specific DNA binding"/>
    <property type="evidence" value="ECO:0007669"/>
    <property type="project" value="InterPro"/>
</dbReference>
<feature type="domain" description="HTH araC/xylS-type" evidence="5">
    <location>
        <begin position="277"/>
        <end position="385"/>
    </location>
</feature>
<keyword evidence="4" id="KW-0812">Transmembrane</keyword>
<accession>A0AAN1WHC8</accession>
<dbReference type="PANTHER" id="PTHR43280">
    <property type="entry name" value="ARAC-FAMILY TRANSCRIPTIONAL REGULATOR"/>
    <property type="match status" value="1"/>
</dbReference>
<keyword evidence="3" id="KW-0804">Transcription</keyword>
<dbReference type="Gene3D" id="1.10.10.60">
    <property type="entry name" value="Homeodomain-like"/>
    <property type="match status" value="2"/>
</dbReference>
<dbReference type="KEGG" id="marq:MARGE09_P1842"/>
<dbReference type="InterPro" id="IPR018062">
    <property type="entry name" value="HTH_AraC-typ_CS"/>
</dbReference>
<dbReference type="RefSeq" id="WP_236987104.1">
    <property type="nucleotide sequence ID" value="NZ_AP023086.1"/>
</dbReference>
<evidence type="ECO:0000256" key="3">
    <source>
        <dbReference type="ARBA" id="ARBA00023163"/>
    </source>
</evidence>
<evidence type="ECO:0000313" key="6">
    <source>
        <dbReference type="EMBL" id="BCD97641.1"/>
    </source>
</evidence>
<evidence type="ECO:0000256" key="1">
    <source>
        <dbReference type="ARBA" id="ARBA00023015"/>
    </source>
</evidence>
<feature type="transmembrane region" description="Helical" evidence="4">
    <location>
        <begin position="190"/>
        <end position="208"/>
    </location>
</feature>
<dbReference type="Proteomes" id="UP001320119">
    <property type="component" value="Chromosome"/>
</dbReference>
<gene>
    <name evidence="6" type="ORF">MARGE09_P1842</name>
</gene>
<feature type="transmembrane region" description="Helical" evidence="4">
    <location>
        <begin position="45"/>
        <end position="65"/>
    </location>
</feature>
<dbReference type="EMBL" id="AP023086">
    <property type="protein sequence ID" value="BCD97641.1"/>
    <property type="molecule type" value="Genomic_DNA"/>
</dbReference>
<feature type="transmembrane region" description="Helical" evidence="4">
    <location>
        <begin position="228"/>
        <end position="249"/>
    </location>
</feature>
<keyword evidence="1" id="KW-0805">Transcription regulation</keyword>
<name>A0AAN1WHC8_9GAMM</name>
<protein>
    <recommendedName>
        <fullName evidence="5">HTH araC/xylS-type domain-containing protein</fullName>
    </recommendedName>
</protein>
<evidence type="ECO:0000313" key="7">
    <source>
        <dbReference type="Proteomes" id="UP001320119"/>
    </source>
</evidence>
<dbReference type="SUPFAM" id="SSF46689">
    <property type="entry name" value="Homeodomain-like"/>
    <property type="match status" value="1"/>
</dbReference>
<proteinExistence type="predicted"/>
<dbReference type="GO" id="GO:0003700">
    <property type="term" value="F:DNA-binding transcription factor activity"/>
    <property type="evidence" value="ECO:0007669"/>
    <property type="project" value="InterPro"/>
</dbReference>
<dbReference type="AlphaFoldDB" id="A0AAN1WHC8"/>
<reference evidence="6 7" key="1">
    <citation type="journal article" date="2022" name="IScience">
        <title>An ultrasensitive nanofiber-based assay for enzymatic hydrolysis and deep-sea microbial degradation of cellulose.</title>
        <authorList>
            <person name="Tsudome M."/>
            <person name="Tachioka M."/>
            <person name="Miyazaki M."/>
            <person name="Uchimura K."/>
            <person name="Tsuda M."/>
            <person name="Takaki Y."/>
            <person name="Deguchi S."/>
        </authorList>
    </citation>
    <scope>NUCLEOTIDE SEQUENCE [LARGE SCALE GENOMIC DNA]</scope>
    <source>
        <strain evidence="6 7">GE09</strain>
    </source>
</reference>
<evidence type="ECO:0000259" key="5">
    <source>
        <dbReference type="PROSITE" id="PS01124"/>
    </source>
</evidence>
<dbReference type="SMART" id="SM00342">
    <property type="entry name" value="HTH_ARAC"/>
    <property type="match status" value="1"/>
</dbReference>
<feature type="transmembrane region" description="Helical" evidence="4">
    <location>
        <begin position="12"/>
        <end position="33"/>
    </location>
</feature>
<organism evidence="6 7">
    <name type="scientific">Marinagarivorans cellulosilyticus</name>
    <dbReference type="NCBI Taxonomy" id="2721545"/>
    <lineage>
        <taxon>Bacteria</taxon>
        <taxon>Pseudomonadati</taxon>
        <taxon>Pseudomonadota</taxon>
        <taxon>Gammaproteobacteria</taxon>
        <taxon>Cellvibrionales</taxon>
        <taxon>Cellvibrionaceae</taxon>
        <taxon>Marinagarivorans</taxon>
    </lineage>
</organism>